<evidence type="ECO:0000259" key="13">
    <source>
        <dbReference type="Pfam" id="PF14842"/>
    </source>
</evidence>
<dbReference type="InterPro" id="IPR023087">
    <property type="entry name" value="Flg_Motor_Flig_C"/>
</dbReference>
<dbReference type="InterPro" id="IPR011002">
    <property type="entry name" value="FliG_a-hlx"/>
</dbReference>
<dbReference type="PRINTS" id="PR00954">
    <property type="entry name" value="FLGMOTORFLIG"/>
</dbReference>
<keyword evidence="15" id="KW-1185">Reference proteome</keyword>
<evidence type="ECO:0000256" key="6">
    <source>
        <dbReference type="ARBA" id="ARBA00022500"/>
    </source>
</evidence>
<dbReference type="Pfam" id="PF01706">
    <property type="entry name" value="FliG_C"/>
    <property type="match status" value="1"/>
</dbReference>
<keyword evidence="5" id="KW-1003">Cell membrane</keyword>
<dbReference type="InterPro" id="IPR032779">
    <property type="entry name" value="FliG_M"/>
</dbReference>
<dbReference type="GO" id="GO:0006935">
    <property type="term" value="P:chemotaxis"/>
    <property type="evidence" value="ECO:0007669"/>
    <property type="project" value="UniProtKB-KW"/>
</dbReference>
<keyword evidence="7" id="KW-0283">Flagellar rotation</keyword>
<dbReference type="Proteomes" id="UP000276260">
    <property type="component" value="Unassembled WGS sequence"/>
</dbReference>
<evidence type="ECO:0000256" key="3">
    <source>
        <dbReference type="ARBA" id="ARBA00010299"/>
    </source>
</evidence>
<keyword evidence="6" id="KW-0145">Chemotaxis</keyword>
<dbReference type="Pfam" id="PF14841">
    <property type="entry name" value="FliG_M"/>
    <property type="match status" value="1"/>
</dbReference>
<keyword evidence="9" id="KW-0975">Bacterial flagellum</keyword>
<feature type="domain" description="Flagellar motor switch protein FliG C-terminal" evidence="11">
    <location>
        <begin position="225"/>
        <end position="328"/>
    </location>
</feature>
<dbReference type="SUPFAM" id="SSF48029">
    <property type="entry name" value="FliG"/>
    <property type="match status" value="2"/>
</dbReference>
<reference evidence="14 15" key="1">
    <citation type="submission" date="2018-11" db="EMBL/GenBank/DDBJ databases">
        <title>Draft genome analysis of Rheinheimera mesophila isolated from an industrial waste site.</title>
        <authorList>
            <person name="Yu Q."/>
            <person name="Qi Y."/>
            <person name="Zhang H."/>
            <person name="Lu Y."/>
            <person name="Pu J."/>
        </authorList>
    </citation>
    <scope>NUCLEOTIDE SEQUENCE [LARGE SCALE GENOMIC DNA]</scope>
    <source>
        <strain evidence="14 15">IITR13</strain>
    </source>
</reference>
<evidence type="ECO:0000256" key="5">
    <source>
        <dbReference type="ARBA" id="ARBA00022475"/>
    </source>
</evidence>
<keyword evidence="14" id="KW-0966">Cell projection</keyword>
<keyword evidence="14" id="KW-0969">Cilium</keyword>
<keyword evidence="14" id="KW-0282">Flagellum</keyword>
<dbReference type="GO" id="GO:0071973">
    <property type="term" value="P:bacterial-type flagellum-dependent cell motility"/>
    <property type="evidence" value="ECO:0007669"/>
    <property type="project" value="InterPro"/>
</dbReference>
<dbReference type="GO" id="GO:0009425">
    <property type="term" value="C:bacterial-type flagellum basal body"/>
    <property type="evidence" value="ECO:0007669"/>
    <property type="project" value="UniProtKB-SubCell"/>
</dbReference>
<feature type="domain" description="Flagellar motor switch protein FliG N-terminal" evidence="13">
    <location>
        <begin position="12"/>
        <end position="108"/>
    </location>
</feature>
<comment type="function">
    <text evidence="10">FliG is one of three proteins (FliG, FliN, FliM) that forms the rotor-mounted switch complex (C ring), located at the base of the basal body. This complex interacts with the CheY and CheZ chemotaxis proteins, in addition to contacting components of the motor that determine the direction of flagellar rotation.</text>
</comment>
<dbReference type="InterPro" id="IPR028263">
    <property type="entry name" value="FliG_N"/>
</dbReference>
<dbReference type="GO" id="GO:0005886">
    <property type="term" value="C:plasma membrane"/>
    <property type="evidence" value="ECO:0007669"/>
    <property type="project" value="UniProtKB-SubCell"/>
</dbReference>
<sequence length="339" mass="38349">MNPLRAEQSKQISDLDRAAILLLSMGEENAACIIKKLGRNEVRALSERMAKIANVTQDDVATILTDFFDQYRTESGVSGASRVYLERALDKAVGRKLARGMLDDIYGGALADDVRRLEWVPAELLVRFMEQEHIQMQALILAFLPAEQASTILGLFPAQKHDDILFRIANMREVSEHVIEDLRYTLERCIEYVGEQVGARINGVQQVADIMNRYSGNKSEVMELLKKHDIAMADAIEDKMYDFYSLSRQSEDVLNQLLTDIPDELWVTALKGADVALTESILAVLPKRLAQVYRQQIETMKPQPVRKVEAARAEIMTIVKQMMAAGRLEYRLYPEETVG</sequence>
<keyword evidence="8" id="KW-0472">Membrane</keyword>
<comment type="similarity">
    <text evidence="3">Belongs to the FliG family.</text>
</comment>
<dbReference type="PANTHER" id="PTHR30534">
    <property type="entry name" value="FLAGELLAR MOTOR SWITCH PROTEIN FLIG"/>
    <property type="match status" value="1"/>
</dbReference>
<evidence type="ECO:0000256" key="4">
    <source>
        <dbReference type="ARBA" id="ARBA00021870"/>
    </source>
</evidence>
<accession>A0A3P3QIE4</accession>
<gene>
    <name evidence="14" type="primary">fliG</name>
    <name evidence="14" type="ORF">EIK76_11935</name>
</gene>
<feature type="domain" description="Flagellar motor switch protein FliG middle" evidence="12">
    <location>
        <begin position="123"/>
        <end position="196"/>
    </location>
</feature>
<dbReference type="Pfam" id="PF14842">
    <property type="entry name" value="FliG_N"/>
    <property type="match status" value="1"/>
</dbReference>
<evidence type="ECO:0000256" key="7">
    <source>
        <dbReference type="ARBA" id="ARBA00022779"/>
    </source>
</evidence>
<evidence type="ECO:0000256" key="8">
    <source>
        <dbReference type="ARBA" id="ARBA00023136"/>
    </source>
</evidence>
<dbReference type="EMBL" id="RRCF01000003">
    <property type="protein sequence ID" value="RRJ20229.1"/>
    <property type="molecule type" value="Genomic_DNA"/>
</dbReference>
<dbReference type="GO" id="GO:0003774">
    <property type="term" value="F:cytoskeletal motor activity"/>
    <property type="evidence" value="ECO:0007669"/>
    <property type="project" value="InterPro"/>
</dbReference>
<dbReference type="RefSeq" id="WP_125060885.1">
    <property type="nucleotide sequence ID" value="NZ_RRCF01000003.1"/>
</dbReference>
<comment type="subcellular location">
    <subcellularLocation>
        <location evidence="1">Bacterial flagellum basal body</location>
    </subcellularLocation>
    <subcellularLocation>
        <location evidence="2">Cell inner membrane</location>
        <topology evidence="2">Peripheral membrane protein</topology>
        <orientation evidence="2">Cytoplasmic side</orientation>
    </subcellularLocation>
</comment>
<protein>
    <recommendedName>
        <fullName evidence="4">Flagellar motor switch protein FliG</fullName>
    </recommendedName>
</protein>
<evidence type="ECO:0000259" key="11">
    <source>
        <dbReference type="Pfam" id="PF01706"/>
    </source>
</evidence>
<evidence type="ECO:0000313" key="14">
    <source>
        <dbReference type="EMBL" id="RRJ20229.1"/>
    </source>
</evidence>
<evidence type="ECO:0000256" key="2">
    <source>
        <dbReference type="ARBA" id="ARBA00004515"/>
    </source>
</evidence>
<evidence type="ECO:0000259" key="12">
    <source>
        <dbReference type="Pfam" id="PF14841"/>
    </source>
</evidence>
<evidence type="ECO:0000256" key="1">
    <source>
        <dbReference type="ARBA" id="ARBA00004117"/>
    </source>
</evidence>
<evidence type="ECO:0000256" key="9">
    <source>
        <dbReference type="ARBA" id="ARBA00023143"/>
    </source>
</evidence>
<dbReference type="InterPro" id="IPR000090">
    <property type="entry name" value="Flg_Motor_Flig"/>
</dbReference>
<organism evidence="14 15">
    <name type="scientific">Rheinheimera mesophila</name>
    <dbReference type="NCBI Taxonomy" id="1547515"/>
    <lineage>
        <taxon>Bacteria</taxon>
        <taxon>Pseudomonadati</taxon>
        <taxon>Pseudomonadota</taxon>
        <taxon>Gammaproteobacteria</taxon>
        <taxon>Chromatiales</taxon>
        <taxon>Chromatiaceae</taxon>
        <taxon>Rheinheimera</taxon>
    </lineage>
</organism>
<proteinExistence type="inferred from homology"/>
<dbReference type="OrthoDB" id="358614at2"/>
<dbReference type="Gene3D" id="1.10.220.30">
    <property type="match status" value="3"/>
</dbReference>
<comment type="caution">
    <text evidence="14">The sequence shown here is derived from an EMBL/GenBank/DDBJ whole genome shotgun (WGS) entry which is preliminary data.</text>
</comment>
<evidence type="ECO:0000313" key="15">
    <source>
        <dbReference type="Proteomes" id="UP000276260"/>
    </source>
</evidence>
<evidence type="ECO:0000256" key="10">
    <source>
        <dbReference type="ARBA" id="ARBA00025598"/>
    </source>
</evidence>
<dbReference type="PANTHER" id="PTHR30534:SF0">
    <property type="entry name" value="FLAGELLAR MOTOR SWITCH PROTEIN FLIG"/>
    <property type="match status" value="1"/>
</dbReference>
<name>A0A3P3QIE4_9GAMM</name>
<dbReference type="AlphaFoldDB" id="A0A3P3QIE4"/>